<feature type="signal peptide" evidence="6">
    <location>
        <begin position="1"/>
        <end position="24"/>
    </location>
</feature>
<dbReference type="CDD" id="cd13604">
    <property type="entry name" value="PBP2_TRAP_ketoacid_lactate_like"/>
    <property type="match status" value="1"/>
</dbReference>
<comment type="subcellular location">
    <subcellularLocation>
        <location evidence="1">Periplasm</location>
    </subcellularLocation>
</comment>
<dbReference type="GO" id="GO:0031317">
    <property type="term" value="C:tripartite ATP-independent periplasmic transporter complex"/>
    <property type="evidence" value="ECO:0007669"/>
    <property type="project" value="InterPro"/>
</dbReference>
<feature type="binding site" evidence="4">
    <location>
        <position position="151"/>
    </location>
    <ligand>
        <name>substrate</name>
    </ligand>
</feature>
<dbReference type="Pfam" id="PF03480">
    <property type="entry name" value="DctP"/>
    <property type="match status" value="1"/>
</dbReference>
<dbReference type="GO" id="GO:0046872">
    <property type="term" value="F:metal ion binding"/>
    <property type="evidence" value="ECO:0007669"/>
    <property type="project" value="UniProtKB-KW"/>
</dbReference>
<accession>A0A2P8EZD1</accession>
<evidence type="ECO:0000256" key="2">
    <source>
        <dbReference type="ARBA" id="ARBA00022729"/>
    </source>
</evidence>
<dbReference type="Gene3D" id="3.40.190.10">
    <property type="entry name" value="Periplasmic binding protein-like II"/>
    <property type="match status" value="1"/>
</dbReference>
<comment type="caution">
    <text evidence="7">The sequence shown here is derived from an EMBL/GenBank/DDBJ whole genome shotgun (WGS) entry which is preliminary data.</text>
</comment>
<dbReference type="Proteomes" id="UP000240418">
    <property type="component" value="Unassembled WGS sequence"/>
</dbReference>
<keyword evidence="2 6" id="KW-0732">Signal</keyword>
<dbReference type="RefSeq" id="WP_106610562.1">
    <property type="nucleotide sequence ID" value="NZ_PYGJ01000027.1"/>
</dbReference>
<reference evidence="7 8" key="1">
    <citation type="submission" date="2018-03" db="EMBL/GenBank/DDBJ databases">
        <title>Genomic Encyclopedia of Archaeal and Bacterial Type Strains, Phase II (KMG-II): from individual species to whole genera.</title>
        <authorList>
            <person name="Goeker M."/>
        </authorList>
    </citation>
    <scope>NUCLEOTIDE SEQUENCE [LARGE SCALE GENOMIC DNA]</scope>
    <source>
        <strain evidence="7 8">DSM 100673</strain>
    </source>
</reference>
<evidence type="ECO:0000313" key="7">
    <source>
        <dbReference type="EMBL" id="PSL14817.1"/>
    </source>
</evidence>
<proteinExistence type="predicted"/>
<evidence type="ECO:0000256" key="5">
    <source>
        <dbReference type="PIRSR" id="PIRSR039026-2"/>
    </source>
</evidence>
<name>A0A2P8EZD1_9RHOB</name>
<dbReference type="GO" id="GO:0042597">
    <property type="term" value="C:periplasmic space"/>
    <property type="evidence" value="ECO:0007669"/>
    <property type="project" value="UniProtKB-SubCell"/>
</dbReference>
<dbReference type="AlphaFoldDB" id="A0A2P8EZD1"/>
<dbReference type="GO" id="GO:0055085">
    <property type="term" value="P:transmembrane transport"/>
    <property type="evidence" value="ECO:0007669"/>
    <property type="project" value="InterPro"/>
</dbReference>
<protein>
    <submittedName>
        <fullName evidence="7">TRAP-type mannitol/chloroaromatic compound transport system substrate-binding protein</fullName>
    </submittedName>
</protein>
<dbReference type="Gene3D" id="3.40.190.170">
    <property type="entry name" value="Bacterial extracellular solute-binding protein, family 7"/>
    <property type="match status" value="1"/>
</dbReference>
<evidence type="ECO:0000256" key="3">
    <source>
        <dbReference type="ARBA" id="ARBA00022764"/>
    </source>
</evidence>
<feature type="binding site" evidence="4">
    <location>
        <position position="172"/>
    </location>
    <ligand>
        <name>substrate</name>
    </ligand>
</feature>
<dbReference type="OrthoDB" id="9780733at2"/>
<dbReference type="PANTHER" id="PTHR33376">
    <property type="match status" value="1"/>
</dbReference>
<dbReference type="InterPro" id="IPR038404">
    <property type="entry name" value="TRAP_DctP_sf"/>
</dbReference>
<keyword evidence="8" id="KW-1185">Reference proteome</keyword>
<gene>
    <name evidence="7" type="ORF">CLV88_12718</name>
</gene>
<dbReference type="InterPro" id="IPR018389">
    <property type="entry name" value="DctP_fam"/>
</dbReference>
<evidence type="ECO:0000256" key="6">
    <source>
        <dbReference type="SAM" id="SignalP"/>
    </source>
</evidence>
<feature type="binding site" evidence="5">
    <location>
        <position position="209"/>
    </location>
    <ligand>
        <name>substrate</name>
    </ligand>
</feature>
<organism evidence="7 8">
    <name type="scientific">Shimia abyssi</name>
    <dbReference type="NCBI Taxonomy" id="1662395"/>
    <lineage>
        <taxon>Bacteria</taxon>
        <taxon>Pseudomonadati</taxon>
        <taxon>Pseudomonadota</taxon>
        <taxon>Alphaproteobacteria</taxon>
        <taxon>Rhodobacterales</taxon>
        <taxon>Roseobacteraceae</taxon>
    </lineage>
</organism>
<feature type="binding site" evidence="5">
    <location>
        <position position="235"/>
    </location>
    <ligand>
        <name>substrate</name>
    </ligand>
</feature>
<dbReference type="InterPro" id="IPR026289">
    <property type="entry name" value="SBP_TakP-like"/>
</dbReference>
<dbReference type="PIRSF" id="PIRSF039026">
    <property type="entry name" value="SiaP"/>
    <property type="match status" value="1"/>
</dbReference>
<sequence length="346" mass="37770">MNRTSKAITAAAMLAGVVAAPALAEEIKINMPSTFAGSLTQLGTAGVRFADTVNLISGGDIEVKFYDPNALIPALEIYDNVSTGAVDAGWSTSGYWGAKNSALNLFAAVPFGPGPGEYLAWMWNGDGEKLMNELYHPVGIHGQVCGIVSPETSGWFKEEINSAEDLAGLKMRFYGLGALVMQKMGVDTQLLAGGDIYPALERGTIDATEFSMPAIDQNLGFYNLAKHNYFPGWHQQSTIQELLVNKAVWDGMTDQQRAIITTACRATVATQLAEGEAIQGKALLEMRAEGVTTHRWPDEFLDTLEAEWNGIAIEMAEENPDFDRVWKNLQAFRADYKVWKDLAYLD</sequence>
<feature type="chain" id="PRO_5015134355" evidence="6">
    <location>
        <begin position="25"/>
        <end position="346"/>
    </location>
</feature>
<keyword evidence="3" id="KW-0574">Periplasm</keyword>
<dbReference type="PANTHER" id="PTHR33376:SF5">
    <property type="entry name" value="EXTRACYTOPLASMIC SOLUTE RECEPTOR PROTEIN"/>
    <property type="match status" value="1"/>
</dbReference>
<feature type="binding site" evidence="5">
    <location>
        <position position="210"/>
    </location>
    <ligand>
        <name>Na(+)</name>
        <dbReference type="ChEBI" id="CHEBI:29101"/>
    </ligand>
</feature>
<evidence type="ECO:0000313" key="8">
    <source>
        <dbReference type="Proteomes" id="UP000240418"/>
    </source>
</evidence>
<keyword evidence="5" id="KW-0479">Metal-binding</keyword>
<evidence type="ECO:0000256" key="4">
    <source>
        <dbReference type="PIRSR" id="PIRSR039026-1"/>
    </source>
</evidence>
<dbReference type="EMBL" id="PYGJ01000027">
    <property type="protein sequence ID" value="PSL14817.1"/>
    <property type="molecule type" value="Genomic_DNA"/>
</dbReference>
<evidence type="ECO:0000256" key="1">
    <source>
        <dbReference type="ARBA" id="ARBA00004418"/>
    </source>
</evidence>